<reference evidence="2 3" key="1">
    <citation type="journal article" date="2016" name="Nat. Commun.">
        <title>Thousands of microbial genomes shed light on interconnected biogeochemical processes in an aquifer system.</title>
        <authorList>
            <person name="Anantharaman K."/>
            <person name="Brown C.T."/>
            <person name="Hug L.A."/>
            <person name="Sharon I."/>
            <person name="Castelle C.J."/>
            <person name="Probst A.J."/>
            <person name="Thomas B.C."/>
            <person name="Singh A."/>
            <person name="Wilkins M.J."/>
            <person name="Karaoz U."/>
            <person name="Brodie E.L."/>
            <person name="Williams K.H."/>
            <person name="Hubbard S.S."/>
            <person name="Banfield J.F."/>
        </authorList>
    </citation>
    <scope>NUCLEOTIDE SEQUENCE [LARGE SCALE GENOMIC DNA]</scope>
</reference>
<sequence>MKVILAVIILGFLAIFYFDLLQRESPKEVERVAEVFEKSTSTNFSMSGFTVTGFTLNPNSFVNLISNFENKISSTEILEKEKCSYLVNGGFYGEENVPIGLFKTADGYLSEFKNNRLFNGLVVSFENGKLDILEKIDNREISFGFQTGPVLFRGGEKVNLDLPVDKKARRIVFVQTLDGKDLFLAFYDPQSFFSGPTLVDLPSLIEKYEDEFGLEITDAINLDGGTASVYFDGETHLKELKPVGSFLCIN</sequence>
<evidence type="ECO:0000313" key="3">
    <source>
        <dbReference type="Proteomes" id="UP000177082"/>
    </source>
</evidence>
<gene>
    <name evidence="2" type="ORF">A2961_04270</name>
</gene>
<comment type="caution">
    <text evidence="2">The sequence shown here is derived from an EMBL/GenBank/DDBJ whole genome shotgun (WGS) entry which is preliminary data.</text>
</comment>
<dbReference type="InterPro" id="IPR018711">
    <property type="entry name" value="NAGPA"/>
</dbReference>
<accession>A0A1F8BK40</accession>
<dbReference type="AlphaFoldDB" id="A0A1F8BK40"/>
<protein>
    <recommendedName>
        <fullName evidence="1">Phosphodiester glycosidase domain-containing protein</fullName>
    </recommendedName>
</protein>
<dbReference type="Proteomes" id="UP000177082">
    <property type="component" value="Unassembled WGS sequence"/>
</dbReference>
<name>A0A1F8BK40_9BACT</name>
<feature type="domain" description="Phosphodiester glycosidase" evidence="1">
    <location>
        <begin position="83"/>
        <end position="233"/>
    </location>
</feature>
<dbReference type="EMBL" id="MGHF01000006">
    <property type="protein sequence ID" value="OGM64444.1"/>
    <property type="molecule type" value="Genomic_DNA"/>
</dbReference>
<organism evidence="2 3">
    <name type="scientific">Candidatus Woesebacteria bacterium RIFCSPLOWO2_01_FULL_39_21</name>
    <dbReference type="NCBI Taxonomy" id="1802519"/>
    <lineage>
        <taxon>Bacteria</taxon>
        <taxon>Candidatus Woeseibacteriota</taxon>
    </lineage>
</organism>
<evidence type="ECO:0000259" key="1">
    <source>
        <dbReference type="Pfam" id="PF09992"/>
    </source>
</evidence>
<evidence type="ECO:0000313" key="2">
    <source>
        <dbReference type="EMBL" id="OGM64444.1"/>
    </source>
</evidence>
<dbReference type="Pfam" id="PF09992">
    <property type="entry name" value="NAGPA"/>
    <property type="match status" value="1"/>
</dbReference>
<proteinExistence type="predicted"/>